<keyword evidence="2" id="KW-0812">Transmembrane</keyword>
<dbReference type="Proteomes" id="UP000265515">
    <property type="component" value="Unassembled WGS sequence"/>
</dbReference>
<evidence type="ECO:0000256" key="2">
    <source>
        <dbReference type="SAM" id="Phobius"/>
    </source>
</evidence>
<accession>A0A388LJP3</accession>
<feature type="signal peptide" evidence="3">
    <location>
        <begin position="1"/>
        <end position="35"/>
    </location>
</feature>
<keyword evidence="5" id="KW-1185">Reference proteome</keyword>
<evidence type="ECO:0000256" key="1">
    <source>
        <dbReference type="SAM" id="MobiDB-lite"/>
    </source>
</evidence>
<sequence>MAALGVKPSSPASKAVSFSAVLALVILFTAKFCAAAATNTVDGALAQHGDELLPHQQHTAPIVTTAKSGNARRLVSRSRQANEDSGDGNGSGSSHEEHLPGDGTNSDHMDNNGEQTPFYVSSAKSAISCARLFSLVMCHLVAVLLLIVLPGVRETVL</sequence>
<protein>
    <submittedName>
        <fullName evidence="4">Uncharacterized protein</fullName>
    </submittedName>
</protein>
<feature type="compositionally biased region" description="Basic and acidic residues" evidence="1">
    <location>
        <begin position="94"/>
        <end position="111"/>
    </location>
</feature>
<feature type="region of interest" description="Disordered" evidence="1">
    <location>
        <begin position="63"/>
        <end position="115"/>
    </location>
</feature>
<keyword evidence="2" id="KW-0472">Membrane</keyword>
<gene>
    <name evidence="4" type="ORF">CBR_g34914</name>
</gene>
<comment type="caution">
    <text evidence="4">The sequence shown here is derived from an EMBL/GenBank/DDBJ whole genome shotgun (WGS) entry which is preliminary data.</text>
</comment>
<proteinExistence type="predicted"/>
<name>A0A388LJP3_CHABU</name>
<evidence type="ECO:0000313" key="4">
    <source>
        <dbReference type="EMBL" id="GBG82538.1"/>
    </source>
</evidence>
<dbReference type="EMBL" id="BFEA01000410">
    <property type="protein sequence ID" value="GBG82538.1"/>
    <property type="molecule type" value="Genomic_DNA"/>
</dbReference>
<organism evidence="4 5">
    <name type="scientific">Chara braunii</name>
    <name type="common">Braun's stonewort</name>
    <dbReference type="NCBI Taxonomy" id="69332"/>
    <lineage>
        <taxon>Eukaryota</taxon>
        <taxon>Viridiplantae</taxon>
        <taxon>Streptophyta</taxon>
        <taxon>Charophyceae</taxon>
        <taxon>Charales</taxon>
        <taxon>Characeae</taxon>
        <taxon>Chara</taxon>
    </lineage>
</organism>
<reference evidence="4 5" key="1">
    <citation type="journal article" date="2018" name="Cell">
        <title>The Chara Genome: Secondary Complexity and Implications for Plant Terrestrialization.</title>
        <authorList>
            <person name="Nishiyama T."/>
            <person name="Sakayama H."/>
            <person name="Vries J.D."/>
            <person name="Buschmann H."/>
            <person name="Saint-Marcoux D."/>
            <person name="Ullrich K.K."/>
            <person name="Haas F.B."/>
            <person name="Vanderstraeten L."/>
            <person name="Becker D."/>
            <person name="Lang D."/>
            <person name="Vosolsobe S."/>
            <person name="Rombauts S."/>
            <person name="Wilhelmsson P.K.I."/>
            <person name="Janitza P."/>
            <person name="Kern R."/>
            <person name="Heyl A."/>
            <person name="Rumpler F."/>
            <person name="Villalobos L.I.A.C."/>
            <person name="Clay J.M."/>
            <person name="Skokan R."/>
            <person name="Toyoda A."/>
            <person name="Suzuki Y."/>
            <person name="Kagoshima H."/>
            <person name="Schijlen E."/>
            <person name="Tajeshwar N."/>
            <person name="Catarino B."/>
            <person name="Hetherington A.J."/>
            <person name="Saltykova A."/>
            <person name="Bonnot C."/>
            <person name="Breuninger H."/>
            <person name="Symeonidi A."/>
            <person name="Radhakrishnan G.V."/>
            <person name="Van Nieuwerburgh F."/>
            <person name="Deforce D."/>
            <person name="Chang C."/>
            <person name="Karol K.G."/>
            <person name="Hedrich R."/>
            <person name="Ulvskov P."/>
            <person name="Glockner G."/>
            <person name="Delwiche C.F."/>
            <person name="Petrasek J."/>
            <person name="Van de Peer Y."/>
            <person name="Friml J."/>
            <person name="Beilby M."/>
            <person name="Dolan L."/>
            <person name="Kohara Y."/>
            <person name="Sugano S."/>
            <person name="Fujiyama A."/>
            <person name="Delaux P.-M."/>
            <person name="Quint M."/>
            <person name="TheiBen G."/>
            <person name="Hagemann M."/>
            <person name="Harholt J."/>
            <person name="Dunand C."/>
            <person name="Zachgo S."/>
            <person name="Langdale J."/>
            <person name="Maumus F."/>
            <person name="Straeten D.V.D."/>
            <person name="Gould S.B."/>
            <person name="Rensing S.A."/>
        </authorList>
    </citation>
    <scope>NUCLEOTIDE SEQUENCE [LARGE SCALE GENOMIC DNA]</scope>
    <source>
        <strain evidence="4 5">S276</strain>
    </source>
</reference>
<feature type="chain" id="PRO_5017363796" evidence="3">
    <location>
        <begin position="36"/>
        <end position="157"/>
    </location>
</feature>
<feature type="transmembrane region" description="Helical" evidence="2">
    <location>
        <begin position="132"/>
        <end position="152"/>
    </location>
</feature>
<keyword evidence="2" id="KW-1133">Transmembrane helix</keyword>
<dbReference type="Gramene" id="GBG82538">
    <property type="protein sequence ID" value="GBG82538"/>
    <property type="gene ID" value="CBR_g34914"/>
</dbReference>
<keyword evidence="3" id="KW-0732">Signal</keyword>
<evidence type="ECO:0000313" key="5">
    <source>
        <dbReference type="Proteomes" id="UP000265515"/>
    </source>
</evidence>
<evidence type="ECO:0000256" key="3">
    <source>
        <dbReference type="SAM" id="SignalP"/>
    </source>
</evidence>
<dbReference type="AlphaFoldDB" id="A0A388LJP3"/>